<gene>
    <name evidence="1" type="ORF">BU26DRAFT_522511</name>
</gene>
<keyword evidence="2" id="KW-1185">Reference proteome</keyword>
<reference evidence="1" key="1">
    <citation type="journal article" date="2020" name="Stud. Mycol.">
        <title>101 Dothideomycetes genomes: a test case for predicting lifestyles and emergence of pathogens.</title>
        <authorList>
            <person name="Haridas S."/>
            <person name="Albert R."/>
            <person name="Binder M."/>
            <person name="Bloem J."/>
            <person name="Labutti K."/>
            <person name="Salamov A."/>
            <person name="Andreopoulos B."/>
            <person name="Baker S."/>
            <person name="Barry K."/>
            <person name="Bills G."/>
            <person name="Bluhm B."/>
            <person name="Cannon C."/>
            <person name="Castanera R."/>
            <person name="Culley D."/>
            <person name="Daum C."/>
            <person name="Ezra D."/>
            <person name="Gonzalez J."/>
            <person name="Henrissat B."/>
            <person name="Kuo A."/>
            <person name="Liang C."/>
            <person name="Lipzen A."/>
            <person name="Lutzoni F."/>
            <person name="Magnuson J."/>
            <person name="Mondo S."/>
            <person name="Nolan M."/>
            <person name="Ohm R."/>
            <person name="Pangilinan J."/>
            <person name="Park H.-J."/>
            <person name="Ramirez L."/>
            <person name="Alfaro M."/>
            <person name="Sun H."/>
            <person name="Tritt A."/>
            <person name="Yoshinaga Y."/>
            <person name="Zwiers L.-H."/>
            <person name="Turgeon B."/>
            <person name="Goodwin S."/>
            <person name="Spatafora J."/>
            <person name="Crous P."/>
            <person name="Grigoriev I."/>
        </authorList>
    </citation>
    <scope>NUCLEOTIDE SEQUENCE</scope>
    <source>
        <strain evidence="1">CBS 122368</strain>
    </source>
</reference>
<feature type="non-terminal residue" evidence="1">
    <location>
        <position position="88"/>
    </location>
</feature>
<dbReference type="AlphaFoldDB" id="A0A6A6I409"/>
<name>A0A6A6I409_9PLEO</name>
<dbReference type="GeneID" id="54583135"/>
<dbReference type="EMBL" id="ML987202">
    <property type="protein sequence ID" value="KAF2244738.1"/>
    <property type="molecule type" value="Genomic_DNA"/>
</dbReference>
<evidence type="ECO:0000313" key="2">
    <source>
        <dbReference type="Proteomes" id="UP000800094"/>
    </source>
</evidence>
<dbReference type="Proteomes" id="UP000800094">
    <property type="component" value="Unassembled WGS sequence"/>
</dbReference>
<evidence type="ECO:0000313" key="1">
    <source>
        <dbReference type="EMBL" id="KAF2244738.1"/>
    </source>
</evidence>
<sequence length="88" mass="9870">MDSRSYERYLRRLRLAPESRVQYFDSREGNISNEYLNDQELEAKMPNIISAVDDSAQRSPGSLTGNPSPPFILMQAQNCSLSASNISA</sequence>
<accession>A0A6A6I409</accession>
<proteinExistence type="predicted"/>
<protein>
    <submittedName>
        <fullName evidence="1">Uncharacterized protein</fullName>
    </submittedName>
</protein>
<dbReference type="RefSeq" id="XP_033679742.1">
    <property type="nucleotide sequence ID" value="XM_033829805.1"/>
</dbReference>
<organism evidence="1 2">
    <name type="scientific">Trematosphaeria pertusa</name>
    <dbReference type="NCBI Taxonomy" id="390896"/>
    <lineage>
        <taxon>Eukaryota</taxon>
        <taxon>Fungi</taxon>
        <taxon>Dikarya</taxon>
        <taxon>Ascomycota</taxon>
        <taxon>Pezizomycotina</taxon>
        <taxon>Dothideomycetes</taxon>
        <taxon>Pleosporomycetidae</taxon>
        <taxon>Pleosporales</taxon>
        <taxon>Massarineae</taxon>
        <taxon>Trematosphaeriaceae</taxon>
        <taxon>Trematosphaeria</taxon>
    </lineage>
</organism>